<protein>
    <submittedName>
        <fullName evidence="1">Uncharacterized protein</fullName>
    </submittedName>
</protein>
<dbReference type="InterPro" id="IPR031540">
    <property type="entry name" value="DUF5088"/>
</dbReference>
<name>A0A059F1E5_9MICR</name>
<evidence type="ECO:0000313" key="2">
    <source>
        <dbReference type="Proteomes" id="UP000030655"/>
    </source>
</evidence>
<reference evidence="2" key="1">
    <citation type="submission" date="2013-02" db="EMBL/GenBank/DDBJ databases">
        <authorList>
            <consortium name="The Broad Institute Genome Sequencing Platform"/>
            <person name="Cuomo C."/>
            <person name="Becnel J."/>
            <person name="Sanscrainte N."/>
            <person name="Walker B."/>
            <person name="Young S.K."/>
            <person name="Zeng Q."/>
            <person name="Gargeya S."/>
            <person name="Fitzgerald M."/>
            <person name="Haas B."/>
            <person name="Abouelleil A."/>
            <person name="Alvarado L."/>
            <person name="Arachchi H.M."/>
            <person name="Berlin A.M."/>
            <person name="Chapman S.B."/>
            <person name="Dewar J."/>
            <person name="Goldberg J."/>
            <person name="Griggs A."/>
            <person name="Gujja S."/>
            <person name="Hansen M."/>
            <person name="Howarth C."/>
            <person name="Imamovic A."/>
            <person name="Larimer J."/>
            <person name="McCowan C."/>
            <person name="Murphy C."/>
            <person name="Neiman D."/>
            <person name="Pearson M."/>
            <person name="Priest M."/>
            <person name="Roberts A."/>
            <person name="Saif S."/>
            <person name="Shea T."/>
            <person name="Sisk P."/>
            <person name="Sykes S."/>
            <person name="Wortman J."/>
            <person name="Nusbaum C."/>
            <person name="Birren B."/>
        </authorList>
    </citation>
    <scope>NUCLEOTIDE SEQUENCE [LARGE SCALE GENOMIC DNA]</scope>
    <source>
        <strain evidence="2">PRA339</strain>
    </source>
</reference>
<proteinExistence type="predicted"/>
<keyword evidence="2" id="KW-1185">Reference proteome</keyword>
<dbReference type="HOGENOM" id="CLU_599304_0_0_1"/>
<dbReference type="OrthoDB" id="2190842at2759"/>
<accession>A0A059F1E5</accession>
<gene>
    <name evidence="1" type="ORF">H312_01590</name>
</gene>
<evidence type="ECO:0000313" key="1">
    <source>
        <dbReference type="EMBL" id="KCZ80985.1"/>
    </source>
</evidence>
<dbReference type="VEuPathDB" id="MicrosporidiaDB:H312_01590"/>
<dbReference type="EMBL" id="KK365154">
    <property type="protein sequence ID" value="KCZ80985.1"/>
    <property type="molecule type" value="Genomic_DNA"/>
</dbReference>
<dbReference type="Proteomes" id="UP000030655">
    <property type="component" value="Unassembled WGS sequence"/>
</dbReference>
<sequence length="541" mass="63687">MVNKNYLLLSIIKDLNPMPSFSFILWSDSLEILKVTEVINKKIVSGHYFLMDNLSVTLENDEITSAEIEEKNDELIESFFSYLEENKLPRELPTYPVLLSLINVRVSFLPFLNDTPYFPKKEMQKLSNINDNLLICTVLMKSRLHYKPSCSFYFQAIVETESDLCKIDFWGSAAKLHSSIELSSQIGIIKDKKIKKISKPELLYNSFYEEMYFNLDCYKVSDPKKVFMINDEFYFDKNGLTKLGDWIKKDDKEECEIELYEGDKDKENNSEESEYKLRIKRIKRDIKLPTTCINNTVTGTITYLSTLKKLRTSWKDYNIKSLKEQRNLKTFEYFLMRINDKPLILFNTSQEEFYKLKTGKQILVENLRSYQRGKLNIYMSSIYTHIRFYGEEVGEFINNGIGFIPDEFNSLEESLETKEELINNELVTILPLFKPIEAYLNINLETLVINETRKYLFKEVNIKKNNELSKYNFTKGKNEESENMDCYILEKDGVERQVFNVNNYFINNKKNISEGVFDVIVDCIRISEKDVLMCISEVFKC</sequence>
<reference evidence="1 2" key="2">
    <citation type="submission" date="2014-03" db="EMBL/GenBank/DDBJ databases">
        <title>The Genome Sequence of Anncaliia algerae insect isolate PRA339.</title>
        <authorList>
            <consortium name="The Broad Institute Genome Sequencing Platform"/>
            <consortium name="The Broad Institute Genome Sequencing Center for Infectious Disease"/>
            <person name="Cuomo C."/>
            <person name="Becnel J."/>
            <person name="Sanscrainte N."/>
            <person name="Walker B."/>
            <person name="Young S.K."/>
            <person name="Zeng Q."/>
            <person name="Gargeya S."/>
            <person name="Fitzgerald M."/>
            <person name="Haas B."/>
            <person name="Abouelleil A."/>
            <person name="Alvarado L."/>
            <person name="Arachchi H.M."/>
            <person name="Berlin A.M."/>
            <person name="Chapman S.B."/>
            <person name="Dewar J."/>
            <person name="Goldberg J."/>
            <person name="Griggs A."/>
            <person name="Gujja S."/>
            <person name="Hansen M."/>
            <person name="Howarth C."/>
            <person name="Imamovic A."/>
            <person name="Larimer J."/>
            <person name="McCowan C."/>
            <person name="Murphy C."/>
            <person name="Neiman D."/>
            <person name="Pearson M."/>
            <person name="Priest M."/>
            <person name="Roberts A."/>
            <person name="Saif S."/>
            <person name="Shea T."/>
            <person name="Sisk P."/>
            <person name="Sykes S."/>
            <person name="Wortman J."/>
            <person name="Nusbaum C."/>
            <person name="Birren B."/>
        </authorList>
    </citation>
    <scope>NUCLEOTIDE SEQUENCE [LARGE SCALE GENOMIC DNA]</scope>
    <source>
        <strain evidence="1 2">PRA339</strain>
    </source>
</reference>
<dbReference type="Pfam" id="PF17008">
    <property type="entry name" value="DUF5088"/>
    <property type="match status" value="1"/>
</dbReference>
<organism evidence="1 2">
    <name type="scientific">Anncaliia algerae PRA339</name>
    <dbReference type="NCBI Taxonomy" id="1288291"/>
    <lineage>
        <taxon>Eukaryota</taxon>
        <taxon>Fungi</taxon>
        <taxon>Fungi incertae sedis</taxon>
        <taxon>Microsporidia</taxon>
        <taxon>Tubulinosematoidea</taxon>
        <taxon>Tubulinosematidae</taxon>
        <taxon>Anncaliia</taxon>
    </lineage>
</organism>
<dbReference type="AlphaFoldDB" id="A0A059F1E5"/>